<dbReference type="GO" id="GO:0016651">
    <property type="term" value="F:oxidoreductase activity, acting on NAD(P)H"/>
    <property type="evidence" value="ECO:0007669"/>
    <property type="project" value="InterPro"/>
</dbReference>
<feature type="non-terminal residue" evidence="3">
    <location>
        <position position="1"/>
    </location>
</feature>
<dbReference type="GO" id="GO:0048038">
    <property type="term" value="F:quinone binding"/>
    <property type="evidence" value="ECO:0007669"/>
    <property type="project" value="InterPro"/>
</dbReference>
<dbReference type="Gene3D" id="1.10.645.10">
    <property type="entry name" value="Cytochrome-c3 Hydrogenase, chain B"/>
    <property type="match status" value="2"/>
</dbReference>
<dbReference type="EC" id="3.6.3.4" evidence="3"/>
<reference evidence="3" key="1">
    <citation type="submission" date="2018-06" db="EMBL/GenBank/DDBJ databases">
        <authorList>
            <person name="Zhirakovskaya E."/>
        </authorList>
    </citation>
    <scope>NUCLEOTIDE SEQUENCE</scope>
</reference>
<keyword evidence="3" id="KW-0378">Hydrolase</keyword>
<dbReference type="EC" id="3.6.3.3" evidence="3"/>
<organism evidence="3">
    <name type="scientific">hydrothermal vent metagenome</name>
    <dbReference type="NCBI Taxonomy" id="652676"/>
    <lineage>
        <taxon>unclassified sequences</taxon>
        <taxon>metagenomes</taxon>
        <taxon>ecological metagenomes</taxon>
    </lineage>
</organism>
<dbReference type="PANTHER" id="PTHR43485:SF1">
    <property type="entry name" value="FORMATE HYDROGENLYASE SUBUNIT 5-RELATED"/>
    <property type="match status" value="1"/>
</dbReference>
<dbReference type="InterPro" id="IPR001135">
    <property type="entry name" value="NADH_Q_OxRdtase_suD"/>
</dbReference>
<gene>
    <name evidence="3" type="ORF">MNBD_GAMMA14-601</name>
</gene>
<dbReference type="GO" id="GO:0016787">
    <property type="term" value="F:hydrolase activity"/>
    <property type="evidence" value="ECO:0007669"/>
    <property type="project" value="UniProtKB-KW"/>
</dbReference>
<evidence type="ECO:0000259" key="2">
    <source>
        <dbReference type="Pfam" id="PF00346"/>
    </source>
</evidence>
<sequence>SDVRSLAENMTILHHSPMDSTHFIERLTGMDPLAPVSYRLLACQALENAADIDVPAETARGRVGALERERIASHLGWLALFGQQTGFDWLMQHAISLQLKCRHASLEQVTAIKPSIQALIKRLQHTLLLKSRTAGIGLLMPDAKLCGPVARAAGMHDDARSADKTFTALGFTAASRKDGDAFARLHLRLDEITHSLMLIEAAGTIAPPVIAATIGDASGTGESVVETPRGPARLQLTLEKGQVTAAQLETPSTSHLGLIEPLIEQQELGDALVAVGSLDLSPWEVRQ</sequence>
<dbReference type="InterPro" id="IPR029014">
    <property type="entry name" value="NiFe-Hase_large"/>
</dbReference>
<dbReference type="GO" id="GO:0051287">
    <property type="term" value="F:NAD binding"/>
    <property type="evidence" value="ECO:0007669"/>
    <property type="project" value="InterPro"/>
</dbReference>
<dbReference type="InterPro" id="IPR052197">
    <property type="entry name" value="ComplexI_49kDa-like"/>
</dbReference>
<accession>A0A3B0YWB0</accession>
<protein>
    <submittedName>
        <fullName evidence="3">Lead, cadmium, zinc and mercury transporting ATPase Copper-translocating P-type ATPase</fullName>
        <ecNumber evidence="3">3.6.3.3</ecNumber>
        <ecNumber evidence="3">3.6.3.4</ecNumber>
    </submittedName>
</protein>
<evidence type="ECO:0000313" key="3">
    <source>
        <dbReference type="EMBL" id="VAW79777.1"/>
    </source>
</evidence>
<dbReference type="Pfam" id="PF00346">
    <property type="entry name" value="Complex1_49kDa"/>
    <property type="match status" value="1"/>
</dbReference>
<evidence type="ECO:0000256" key="1">
    <source>
        <dbReference type="ARBA" id="ARBA00023002"/>
    </source>
</evidence>
<dbReference type="PANTHER" id="PTHR43485">
    <property type="entry name" value="HYDROGENASE-4 COMPONENT G"/>
    <property type="match status" value="1"/>
</dbReference>
<keyword evidence="1" id="KW-0560">Oxidoreductase</keyword>
<dbReference type="AlphaFoldDB" id="A0A3B0YWB0"/>
<proteinExistence type="predicted"/>
<feature type="domain" description="NADH-quinone oxidoreductase subunit D" evidence="2">
    <location>
        <begin position="108"/>
        <end position="202"/>
    </location>
</feature>
<name>A0A3B0YWB0_9ZZZZ</name>
<dbReference type="SUPFAM" id="SSF56762">
    <property type="entry name" value="HydB/Nqo4-like"/>
    <property type="match status" value="1"/>
</dbReference>
<dbReference type="EMBL" id="UOFM01000324">
    <property type="protein sequence ID" value="VAW79777.1"/>
    <property type="molecule type" value="Genomic_DNA"/>
</dbReference>